<accession>A0A3P7I8R0</accession>
<evidence type="ECO:0000256" key="1">
    <source>
        <dbReference type="SAM" id="MobiDB-lite"/>
    </source>
</evidence>
<feature type="compositionally biased region" description="Acidic residues" evidence="1">
    <location>
        <begin position="142"/>
        <end position="164"/>
    </location>
</feature>
<dbReference type="EMBL" id="UYYB01011313">
    <property type="protein sequence ID" value="VDM69170.1"/>
    <property type="molecule type" value="Genomic_DNA"/>
</dbReference>
<organism evidence="2 3">
    <name type="scientific">Strongylus vulgaris</name>
    <name type="common">Blood worm</name>
    <dbReference type="NCBI Taxonomy" id="40348"/>
    <lineage>
        <taxon>Eukaryota</taxon>
        <taxon>Metazoa</taxon>
        <taxon>Ecdysozoa</taxon>
        <taxon>Nematoda</taxon>
        <taxon>Chromadorea</taxon>
        <taxon>Rhabditida</taxon>
        <taxon>Rhabditina</taxon>
        <taxon>Rhabditomorpha</taxon>
        <taxon>Strongyloidea</taxon>
        <taxon>Strongylidae</taxon>
        <taxon>Strongylus</taxon>
    </lineage>
</organism>
<name>A0A3P7I8R0_STRVU</name>
<feature type="region of interest" description="Disordered" evidence="1">
    <location>
        <begin position="126"/>
        <end position="171"/>
    </location>
</feature>
<gene>
    <name evidence="2" type="ORF">SVUK_LOCUS4168</name>
</gene>
<keyword evidence="3" id="KW-1185">Reference proteome</keyword>
<evidence type="ECO:0000313" key="2">
    <source>
        <dbReference type="EMBL" id="VDM69170.1"/>
    </source>
</evidence>
<evidence type="ECO:0000313" key="3">
    <source>
        <dbReference type="Proteomes" id="UP000270094"/>
    </source>
</evidence>
<protein>
    <submittedName>
        <fullName evidence="2">Uncharacterized protein</fullName>
    </submittedName>
</protein>
<dbReference type="OrthoDB" id="10069252at2759"/>
<proteinExistence type="predicted"/>
<reference evidence="2 3" key="1">
    <citation type="submission" date="2018-11" db="EMBL/GenBank/DDBJ databases">
        <authorList>
            <consortium name="Pathogen Informatics"/>
        </authorList>
    </citation>
    <scope>NUCLEOTIDE SEQUENCE [LARGE SCALE GENOMIC DNA]</scope>
</reference>
<dbReference type="AlphaFoldDB" id="A0A3P7I8R0"/>
<sequence length="171" mass="19187">MVFASRKGAMDAWRVAQTEISHSFLTLVEWFSKIIGESQAVLYAAFMILELQLVDGEKFEKLKQFMIDGRIHPIKTTTLHKDGHRSFKTHYVSPAGDVSEAHEVDFVRIGLPRHWASGINPVTFDEDEELNYASESTTTDEYSSESDDSSAQESDSNEEADQDETNGSCMG</sequence>
<dbReference type="Proteomes" id="UP000270094">
    <property type="component" value="Unassembled WGS sequence"/>
</dbReference>